<reference evidence="2" key="1">
    <citation type="journal article" date="2019" name="Int. J. Syst. Evol. Microbiol.">
        <title>The Global Catalogue of Microorganisms (GCM) 10K type strain sequencing project: providing services to taxonomists for standard genome sequencing and annotation.</title>
        <authorList>
            <consortium name="The Broad Institute Genomics Platform"/>
            <consortium name="The Broad Institute Genome Sequencing Center for Infectious Disease"/>
            <person name="Wu L."/>
            <person name="Ma J."/>
        </authorList>
    </citation>
    <scope>NUCLEOTIDE SEQUENCE [LARGE SCALE GENOMIC DNA]</scope>
    <source>
        <strain evidence="2">JCM 18459</strain>
    </source>
</reference>
<evidence type="ECO:0000313" key="2">
    <source>
        <dbReference type="Proteomes" id="UP001500221"/>
    </source>
</evidence>
<dbReference type="EMBL" id="BAABKG010000003">
    <property type="protein sequence ID" value="GAA5148450.1"/>
    <property type="molecule type" value="Genomic_DNA"/>
</dbReference>
<proteinExistence type="predicted"/>
<comment type="caution">
    <text evidence="1">The sequence shown here is derived from an EMBL/GenBank/DDBJ whole genome shotgun (WGS) entry which is preliminary data.</text>
</comment>
<gene>
    <name evidence="1" type="ORF">GCM10023340_22270</name>
</gene>
<sequence length="154" mass="16695">MTPRDPATEDRGMTFPRSLALMVIGALAASLAAIVPAHAVPGWRTNLVWQDAQAQVCAVVRGDGSAVVRVRMDNRRGTRWVAAGIASVRPDGRPDRTLAISPYVRGGRLSASAEYTKLRAGSRFYVDIHRRVDEGAGIVRTSAKPFVVRNQARC</sequence>
<evidence type="ECO:0000313" key="1">
    <source>
        <dbReference type="EMBL" id="GAA5148450.1"/>
    </source>
</evidence>
<keyword evidence="2" id="KW-1185">Reference proteome</keyword>
<dbReference type="Proteomes" id="UP001500221">
    <property type="component" value="Unassembled WGS sequence"/>
</dbReference>
<protein>
    <submittedName>
        <fullName evidence="1">Uncharacterized protein</fullName>
    </submittedName>
</protein>
<name>A0ABP9PL74_9ACTN</name>
<organism evidence="1 2">
    <name type="scientific">Nocardioides marinquilinus</name>
    <dbReference type="NCBI Taxonomy" id="1210400"/>
    <lineage>
        <taxon>Bacteria</taxon>
        <taxon>Bacillati</taxon>
        <taxon>Actinomycetota</taxon>
        <taxon>Actinomycetes</taxon>
        <taxon>Propionibacteriales</taxon>
        <taxon>Nocardioidaceae</taxon>
        <taxon>Nocardioides</taxon>
    </lineage>
</organism>
<accession>A0ABP9PL74</accession>